<reference evidence="1" key="1">
    <citation type="submission" date="2022-08" db="UniProtKB">
        <authorList>
            <consortium name="EnsemblMetazoa"/>
        </authorList>
    </citation>
    <scope>IDENTIFICATION</scope>
    <source>
        <strain evidence="1">EBRO</strain>
    </source>
</reference>
<dbReference type="EnsemblMetazoa" id="AATE003518-RA">
    <property type="protein sequence ID" value="AATE003518-PA.1"/>
    <property type="gene ID" value="AATE003518"/>
</dbReference>
<accession>A0A182IQF6</accession>
<protein>
    <submittedName>
        <fullName evidence="1">Uncharacterized protein</fullName>
    </submittedName>
</protein>
<organism evidence="1">
    <name type="scientific">Anopheles atroparvus</name>
    <name type="common">European mosquito</name>
    <dbReference type="NCBI Taxonomy" id="41427"/>
    <lineage>
        <taxon>Eukaryota</taxon>
        <taxon>Metazoa</taxon>
        <taxon>Ecdysozoa</taxon>
        <taxon>Arthropoda</taxon>
        <taxon>Hexapoda</taxon>
        <taxon>Insecta</taxon>
        <taxon>Pterygota</taxon>
        <taxon>Neoptera</taxon>
        <taxon>Endopterygota</taxon>
        <taxon>Diptera</taxon>
        <taxon>Nematocera</taxon>
        <taxon>Culicoidea</taxon>
        <taxon>Culicidae</taxon>
        <taxon>Anophelinae</taxon>
        <taxon>Anopheles</taxon>
    </lineage>
</organism>
<dbReference type="VEuPathDB" id="VectorBase:AATE003518"/>
<name>A0A182IQF6_ANOAO</name>
<sequence>MPLRGTSSFLLHGNFLPETLGEHFAQLQGTFGRFGWNHLTVAVQDLLGHLRRRRPLVLANRFVQLAGPRFLLQVHSPSDEFPSPLSSLSAAGSFTVCSVCSFSSCSAGMPPSSPSVDLEPRLCDRRSIKSSACSCSSTFRCTIMRMKMHLLEQTLMKRERVGPGTFLPIRFGGRRGSSTGSTATKRCHVSTLQAGKLKLLRRDLHLLHERAEHIVDQILVLVVHLPVLRIAFIRLQLVGRYTHKLKHPHWPPHTVHPGCRLAFITDVCTITSPIIVIIIISATSITIFHPSGDRLTDIVTKRGKETNTPPPTQHYEPHRLPPAAAMVAEVPLTVASDGDAEGLLLKSSSEEPVQPTGGAPSLTFPPCIDVPPQPSSSAGEGDEREPPMGAAGLILLAPTMDILSEAVKGHFITRTFFGPLTTDVEDADAAAEVVELACDVLSIVALVVGSSTAGAESSTGATSSDDEVVLTASPLSLLLCCSVLFLLSLWFSPSSVAFGSAMSSSVGAVTLAGVLLLLLPPVVPALVSVCDRSATAIKSVDVTSAEASDTEPWPTRAEMASASPPRRDSSTEASCVLLATLTLLLGLLLTLQLASSSLLPVLLLVVLAP</sequence>
<dbReference type="AlphaFoldDB" id="A0A182IQF6"/>
<evidence type="ECO:0000313" key="1">
    <source>
        <dbReference type="EnsemblMetazoa" id="AATE003518-PA.1"/>
    </source>
</evidence>
<proteinExistence type="predicted"/>